<dbReference type="InterPro" id="IPR023210">
    <property type="entry name" value="NADP_OxRdtase_dom"/>
</dbReference>
<keyword evidence="3" id="KW-1185">Reference proteome</keyword>
<evidence type="ECO:0000259" key="1">
    <source>
        <dbReference type="Pfam" id="PF00248"/>
    </source>
</evidence>
<dbReference type="Pfam" id="PF00248">
    <property type="entry name" value="Aldo_ket_red"/>
    <property type="match status" value="1"/>
</dbReference>
<feature type="domain" description="NADP-dependent oxidoreductase" evidence="1">
    <location>
        <begin position="13"/>
        <end position="157"/>
    </location>
</feature>
<dbReference type="Gene3D" id="3.20.20.100">
    <property type="entry name" value="NADP-dependent oxidoreductase domain"/>
    <property type="match status" value="1"/>
</dbReference>
<sequence length="302" mass="31901">MTAALALGTYRVRDVSEAARNALRAGTPWIDTAPNYADGMAQHRLGPVLREHPGATRMATKTGFFTQRQAQAAVALGILTDEDAAVGHSLDPRFVCHQVEETVDRLGSVDLVFVHNPERAVHDGDRAALHGRMRETFTVLEELVQLRRIGGYGVATWSGLREGAFSVTELVALAREAAGSEGHHLIGLQMPVSLIMDAPITQALDGGGPLVEAQDAGMITFGSAPLHGGELLDAMTPELMDLIRPGLSPGAAGVLTAGSCPALDVVLTSASSLDHWNDAAKALAAPLTREQLRRVTDELATG</sequence>
<accession>A0ABW7R7K5</accession>
<protein>
    <submittedName>
        <fullName evidence="2">Aldo/keto reductase</fullName>
    </submittedName>
</protein>
<comment type="caution">
    <text evidence="2">The sequence shown here is derived from an EMBL/GenBank/DDBJ whole genome shotgun (WGS) entry which is preliminary data.</text>
</comment>
<dbReference type="PANTHER" id="PTHR43312:SF1">
    <property type="entry name" value="NADP-DEPENDENT OXIDOREDUCTASE DOMAIN-CONTAINING PROTEIN"/>
    <property type="match status" value="1"/>
</dbReference>
<dbReference type="InterPro" id="IPR036812">
    <property type="entry name" value="NAD(P)_OxRdtase_dom_sf"/>
</dbReference>
<organism evidence="2 3">
    <name type="scientific">Streptomyces celluloflavus</name>
    <dbReference type="NCBI Taxonomy" id="58344"/>
    <lineage>
        <taxon>Bacteria</taxon>
        <taxon>Bacillati</taxon>
        <taxon>Actinomycetota</taxon>
        <taxon>Actinomycetes</taxon>
        <taxon>Kitasatosporales</taxon>
        <taxon>Streptomycetaceae</taxon>
        <taxon>Streptomyces</taxon>
    </lineage>
</organism>
<gene>
    <name evidence="2" type="ORF">ACH4GP_06460</name>
</gene>
<dbReference type="PANTHER" id="PTHR43312">
    <property type="entry name" value="D-THREO-ALDOSE 1-DEHYDROGENASE"/>
    <property type="match status" value="1"/>
</dbReference>
<evidence type="ECO:0000313" key="3">
    <source>
        <dbReference type="Proteomes" id="UP001610990"/>
    </source>
</evidence>
<proteinExistence type="predicted"/>
<reference evidence="2 3" key="1">
    <citation type="submission" date="2024-10" db="EMBL/GenBank/DDBJ databases">
        <title>The Natural Products Discovery Center: Release of the First 8490 Sequenced Strains for Exploring Actinobacteria Biosynthetic Diversity.</title>
        <authorList>
            <person name="Kalkreuter E."/>
            <person name="Kautsar S.A."/>
            <person name="Yang D."/>
            <person name="Bader C.D."/>
            <person name="Teijaro C.N."/>
            <person name="Fluegel L."/>
            <person name="Davis C.M."/>
            <person name="Simpson J.R."/>
            <person name="Lauterbach L."/>
            <person name="Steele A.D."/>
            <person name="Gui C."/>
            <person name="Meng S."/>
            <person name="Li G."/>
            <person name="Viehrig K."/>
            <person name="Ye F."/>
            <person name="Su P."/>
            <person name="Kiefer A.F."/>
            <person name="Nichols A."/>
            <person name="Cepeda A.J."/>
            <person name="Yan W."/>
            <person name="Fan B."/>
            <person name="Jiang Y."/>
            <person name="Adhikari A."/>
            <person name="Zheng C.-J."/>
            <person name="Schuster L."/>
            <person name="Cowan T.M."/>
            <person name="Smanski M.J."/>
            <person name="Chevrette M.G."/>
            <person name="De Carvalho L.P.S."/>
            <person name="Shen B."/>
        </authorList>
    </citation>
    <scope>NUCLEOTIDE SEQUENCE [LARGE SCALE GENOMIC DNA]</scope>
    <source>
        <strain evidence="2 3">NPDC018013</strain>
    </source>
</reference>
<evidence type="ECO:0000313" key="2">
    <source>
        <dbReference type="EMBL" id="MFH8584027.1"/>
    </source>
</evidence>
<dbReference type="Proteomes" id="UP001610990">
    <property type="component" value="Unassembled WGS sequence"/>
</dbReference>
<name>A0ABW7R7K5_9ACTN</name>
<dbReference type="RefSeq" id="WP_397671566.1">
    <property type="nucleotide sequence ID" value="NZ_JBIRFW010000009.1"/>
</dbReference>
<dbReference type="EMBL" id="JBIRGH010000003">
    <property type="protein sequence ID" value="MFH8584027.1"/>
    <property type="molecule type" value="Genomic_DNA"/>
</dbReference>
<dbReference type="SUPFAM" id="SSF51430">
    <property type="entry name" value="NAD(P)-linked oxidoreductase"/>
    <property type="match status" value="1"/>
</dbReference>
<dbReference type="InterPro" id="IPR053135">
    <property type="entry name" value="AKR2_Oxidoreductase"/>
</dbReference>